<proteinExistence type="predicted"/>
<dbReference type="SUPFAM" id="SSF53822">
    <property type="entry name" value="Periplasmic binding protein-like I"/>
    <property type="match status" value="1"/>
</dbReference>
<keyword evidence="2" id="KW-1185">Reference proteome</keyword>
<protein>
    <submittedName>
        <fullName evidence="1">Uncharacterized protein</fullName>
    </submittedName>
</protein>
<gene>
    <name evidence="1" type="ORF">DPMN_157814</name>
</gene>
<reference evidence="1" key="2">
    <citation type="submission" date="2020-11" db="EMBL/GenBank/DDBJ databases">
        <authorList>
            <person name="McCartney M.A."/>
            <person name="Auch B."/>
            <person name="Kono T."/>
            <person name="Mallez S."/>
            <person name="Becker A."/>
            <person name="Gohl D.M."/>
            <person name="Silverstein K.A.T."/>
            <person name="Koren S."/>
            <person name="Bechman K.B."/>
            <person name="Herman A."/>
            <person name="Abrahante J.E."/>
            <person name="Garbe J."/>
        </authorList>
    </citation>
    <scope>NUCLEOTIDE SEQUENCE</scope>
    <source>
        <strain evidence="1">Duluth1</strain>
        <tissue evidence="1">Whole animal</tissue>
    </source>
</reference>
<evidence type="ECO:0000313" key="2">
    <source>
        <dbReference type="Proteomes" id="UP000828390"/>
    </source>
</evidence>
<sequence>MTLFKVHCHHCAASRRFQWTYVTCVHDDTSYGERGYQEIFKLAQEEKSCIAEAMKVKQ</sequence>
<dbReference type="Gene3D" id="3.40.50.2300">
    <property type="match status" value="1"/>
</dbReference>
<dbReference type="EMBL" id="JAIWYP010000008">
    <property type="protein sequence ID" value="KAH3780005.1"/>
    <property type="molecule type" value="Genomic_DNA"/>
</dbReference>
<evidence type="ECO:0000313" key="1">
    <source>
        <dbReference type="EMBL" id="KAH3780005.1"/>
    </source>
</evidence>
<comment type="caution">
    <text evidence="1">The sequence shown here is derived from an EMBL/GenBank/DDBJ whole genome shotgun (WGS) entry which is preliminary data.</text>
</comment>
<reference evidence="1" key="1">
    <citation type="journal article" date="2019" name="bioRxiv">
        <title>The Genome of the Zebra Mussel, Dreissena polymorpha: A Resource for Invasive Species Research.</title>
        <authorList>
            <person name="McCartney M.A."/>
            <person name="Auch B."/>
            <person name="Kono T."/>
            <person name="Mallez S."/>
            <person name="Zhang Y."/>
            <person name="Obille A."/>
            <person name="Becker A."/>
            <person name="Abrahante J.E."/>
            <person name="Garbe J."/>
            <person name="Badalamenti J.P."/>
            <person name="Herman A."/>
            <person name="Mangelson H."/>
            <person name="Liachko I."/>
            <person name="Sullivan S."/>
            <person name="Sone E.D."/>
            <person name="Koren S."/>
            <person name="Silverstein K.A.T."/>
            <person name="Beckman K.B."/>
            <person name="Gohl D.M."/>
        </authorList>
    </citation>
    <scope>NUCLEOTIDE SEQUENCE</scope>
    <source>
        <strain evidence="1">Duluth1</strain>
        <tissue evidence="1">Whole animal</tissue>
    </source>
</reference>
<accession>A0A9D4IML8</accession>
<dbReference type="Proteomes" id="UP000828390">
    <property type="component" value="Unassembled WGS sequence"/>
</dbReference>
<organism evidence="1 2">
    <name type="scientific">Dreissena polymorpha</name>
    <name type="common">Zebra mussel</name>
    <name type="synonym">Mytilus polymorpha</name>
    <dbReference type="NCBI Taxonomy" id="45954"/>
    <lineage>
        <taxon>Eukaryota</taxon>
        <taxon>Metazoa</taxon>
        <taxon>Spiralia</taxon>
        <taxon>Lophotrochozoa</taxon>
        <taxon>Mollusca</taxon>
        <taxon>Bivalvia</taxon>
        <taxon>Autobranchia</taxon>
        <taxon>Heteroconchia</taxon>
        <taxon>Euheterodonta</taxon>
        <taxon>Imparidentia</taxon>
        <taxon>Neoheterodontei</taxon>
        <taxon>Myida</taxon>
        <taxon>Dreissenoidea</taxon>
        <taxon>Dreissenidae</taxon>
        <taxon>Dreissena</taxon>
    </lineage>
</organism>
<name>A0A9D4IML8_DREPO</name>
<dbReference type="AlphaFoldDB" id="A0A9D4IML8"/>
<dbReference type="InterPro" id="IPR028082">
    <property type="entry name" value="Peripla_BP_I"/>
</dbReference>